<evidence type="ECO:0000313" key="1">
    <source>
        <dbReference type="EMBL" id="CAB4166387.1"/>
    </source>
</evidence>
<organism evidence="1">
    <name type="scientific">uncultured Caudovirales phage</name>
    <dbReference type="NCBI Taxonomy" id="2100421"/>
    <lineage>
        <taxon>Viruses</taxon>
        <taxon>Duplodnaviria</taxon>
        <taxon>Heunggongvirae</taxon>
        <taxon>Uroviricota</taxon>
        <taxon>Caudoviricetes</taxon>
        <taxon>Peduoviridae</taxon>
        <taxon>Maltschvirus</taxon>
        <taxon>Maltschvirus maltsch</taxon>
    </lineage>
</organism>
<dbReference type="EMBL" id="LR796781">
    <property type="protein sequence ID" value="CAB4166387.1"/>
    <property type="molecule type" value="Genomic_DNA"/>
</dbReference>
<name>A0A6J5P5D3_9CAUD</name>
<reference evidence="1" key="1">
    <citation type="submission" date="2020-04" db="EMBL/GenBank/DDBJ databases">
        <authorList>
            <person name="Chiriac C."/>
            <person name="Salcher M."/>
            <person name="Ghai R."/>
            <person name="Kavagutti S V."/>
        </authorList>
    </citation>
    <scope>NUCLEOTIDE SEQUENCE</scope>
</reference>
<gene>
    <name evidence="1" type="ORF">UFOVP845_27</name>
</gene>
<sequence length="416" mass="44023">MADPTPLNRNQIAAFVGNDPDAIRAIERLFKVAGQLTPDEIAALTQLIVDNTLALGAADNKAEVALSEAFDAKRHADLIAKGPTSDAHNSLRTDYLDLNLAAPHVSRIGRLAWNDADQTADLGMEYGVVQQIGLEYYARVENMTGVMIPNGTVVGFAGVGANNVLSVTPYLADGSLSSLYILGVLTHDLPDSGEVGYCTVWGHVRGMDTSAFSVGDILYASPTVAGGFTATKPTAPDNVIPVAAVLASDAVNGEIFVRPTIEQQQYYGEFSKTGTVSPASANVAYAVTWDNADISNGISIVSGTQLTVVDSGLYQFDLTLQLSSGSSSAKNVRFWYKKNGTNVSNSMRLITLDTNNGYSPLSMAEFFSLDAGEYIELWWMSDDTNVSLSTVAAGGTAPNNYPAAPAGLMAVTQVQQ</sequence>
<proteinExistence type="predicted"/>
<accession>A0A6J5P5D3</accession>
<protein>
    <submittedName>
        <fullName evidence="1">Uncharacterized protein</fullName>
    </submittedName>
</protein>